<keyword evidence="15" id="KW-1185">Reference proteome</keyword>
<name>A0A0K8QR08_9GAMM</name>
<dbReference type="AlphaFoldDB" id="A0A0K8QR08"/>
<evidence type="ECO:0000256" key="2">
    <source>
        <dbReference type="ARBA" id="ARBA00006706"/>
    </source>
</evidence>
<evidence type="ECO:0000256" key="10">
    <source>
        <dbReference type="ARBA" id="ARBA00079637"/>
    </source>
</evidence>
<evidence type="ECO:0000256" key="12">
    <source>
        <dbReference type="RuleBase" id="RU004466"/>
    </source>
</evidence>
<dbReference type="STRING" id="1475481.GCA_000953855_02726"/>
<dbReference type="GO" id="GO:0046872">
    <property type="term" value="F:metal ion binding"/>
    <property type="evidence" value="ECO:0007669"/>
    <property type="project" value="UniProtKB-KW"/>
</dbReference>
<comment type="similarity">
    <text evidence="2 12">Belongs to the FPP/GGPP synthase family.</text>
</comment>
<evidence type="ECO:0000313" key="15">
    <source>
        <dbReference type="Proteomes" id="UP000253740"/>
    </source>
</evidence>
<dbReference type="PROSITE" id="PS00444">
    <property type="entry name" value="POLYPRENYL_SYNTHASE_2"/>
    <property type="match status" value="1"/>
</dbReference>
<evidence type="ECO:0000256" key="4">
    <source>
        <dbReference type="ARBA" id="ARBA00022723"/>
    </source>
</evidence>
<dbReference type="PROSITE" id="PS00723">
    <property type="entry name" value="POLYPRENYL_SYNTHASE_1"/>
    <property type="match status" value="1"/>
</dbReference>
<proteinExistence type="inferred from homology"/>
<dbReference type="InterPro" id="IPR008949">
    <property type="entry name" value="Isoprenoid_synthase_dom_sf"/>
</dbReference>
<keyword evidence="5" id="KW-0460">Magnesium</keyword>
<dbReference type="OrthoDB" id="9805316at2"/>
<evidence type="ECO:0000256" key="11">
    <source>
        <dbReference type="ARBA" id="ARBA00083124"/>
    </source>
</evidence>
<evidence type="ECO:0000313" key="13">
    <source>
        <dbReference type="EMBL" id="GAN44845.1"/>
    </source>
</evidence>
<keyword evidence="3 12" id="KW-0808">Transferase</keyword>
<keyword evidence="4" id="KW-0479">Metal-binding</keyword>
<dbReference type="Proteomes" id="UP000253740">
    <property type="component" value="Unassembled WGS sequence"/>
</dbReference>
<dbReference type="InterPro" id="IPR000092">
    <property type="entry name" value="Polyprenyl_synt"/>
</dbReference>
<dbReference type="GO" id="GO:0008299">
    <property type="term" value="P:isoprenoid biosynthetic process"/>
    <property type="evidence" value="ECO:0007669"/>
    <property type="project" value="InterPro"/>
</dbReference>
<dbReference type="SFLD" id="SFLDS00005">
    <property type="entry name" value="Isoprenoid_Synthase_Type_I"/>
    <property type="match status" value="1"/>
</dbReference>
<comment type="catalytic activity">
    <reaction evidence="6">
        <text>5 isopentenyl diphosphate + (2E,6E)-farnesyl diphosphate = all-trans-octaprenyl diphosphate + 5 diphosphate</text>
        <dbReference type="Rhea" id="RHEA:27798"/>
        <dbReference type="ChEBI" id="CHEBI:33019"/>
        <dbReference type="ChEBI" id="CHEBI:57711"/>
        <dbReference type="ChEBI" id="CHEBI:128769"/>
        <dbReference type="ChEBI" id="CHEBI:175763"/>
        <dbReference type="EC" id="2.5.1.90"/>
    </reaction>
</comment>
<dbReference type="PANTHER" id="PTHR12001:SF69">
    <property type="entry name" value="ALL TRANS-POLYPRENYL-DIPHOSPHATE SYNTHASE PDSS1"/>
    <property type="match status" value="1"/>
</dbReference>
<evidence type="ECO:0000256" key="8">
    <source>
        <dbReference type="ARBA" id="ARBA00066511"/>
    </source>
</evidence>
<dbReference type="HOGENOM" id="CLU_014015_2_0_6"/>
<dbReference type="InterPro" id="IPR033749">
    <property type="entry name" value="Polyprenyl_synt_CS"/>
</dbReference>
<evidence type="ECO:0000256" key="7">
    <source>
        <dbReference type="ARBA" id="ARBA00055029"/>
    </source>
</evidence>
<dbReference type="SUPFAM" id="SSF48576">
    <property type="entry name" value="Terpenoid synthases"/>
    <property type="match status" value="1"/>
</dbReference>
<dbReference type="FunFam" id="1.10.600.10:FF:000002">
    <property type="entry name" value="Octaprenyl diphosphate synthase"/>
    <property type="match status" value="1"/>
</dbReference>
<dbReference type="Pfam" id="PF00348">
    <property type="entry name" value="polyprenyl_synt"/>
    <property type="match status" value="1"/>
</dbReference>
<dbReference type="RefSeq" id="WP_062537907.1">
    <property type="nucleotide sequence ID" value="NZ_DF970268.1"/>
</dbReference>
<dbReference type="PANTHER" id="PTHR12001">
    <property type="entry name" value="GERANYLGERANYL PYROPHOSPHATE SYNTHASE"/>
    <property type="match status" value="1"/>
</dbReference>
<evidence type="ECO:0000256" key="6">
    <source>
        <dbReference type="ARBA" id="ARBA00051506"/>
    </source>
</evidence>
<dbReference type="CDD" id="cd00685">
    <property type="entry name" value="Trans_IPPS_HT"/>
    <property type="match status" value="1"/>
</dbReference>
<evidence type="ECO:0000256" key="9">
    <source>
        <dbReference type="ARBA" id="ARBA00072473"/>
    </source>
</evidence>
<comment type="cofactor">
    <cofactor evidence="1">
        <name>Mg(2+)</name>
        <dbReference type="ChEBI" id="CHEBI:18420"/>
    </cofactor>
</comment>
<dbReference type="GO" id="GO:0106350">
    <property type="term" value="F:all-trans-octaprenyl-diphosphate synthase activity"/>
    <property type="evidence" value="ECO:0007669"/>
    <property type="project" value="UniProtKB-EC"/>
</dbReference>
<evidence type="ECO:0000256" key="1">
    <source>
        <dbReference type="ARBA" id="ARBA00001946"/>
    </source>
</evidence>
<evidence type="ECO:0000313" key="14">
    <source>
        <dbReference type="EMBL" id="GAP67353.1"/>
    </source>
</evidence>
<dbReference type="EMBL" id="DF952378">
    <property type="protein sequence ID" value="GAN44845.1"/>
    <property type="molecule type" value="Genomic_DNA"/>
</dbReference>
<evidence type="ECO:0000256" key="5">
    <source>
        <dbReference type="ARBA" id="ARBA00022842"/>
    </source>
</evidence>
<gene>
    <name evidence="13" type="ORF">MBSD_1381</name>
    <name evidence="14" type="ORF">MBSD_n2674</name>
</gene>
<dbReference type="EMBL" id="DF970268">
    <property type="protein sequence ID" value="GAP67353.1"/>
    <property type="molecule type" value="Genomic_DNA"/>
</dbReference>
<evidence type="ECO:0000256" key="3">
    <source>
        <dbReference type="ARBA" id="ARBA00022679"/>
    </source>
</evidence>
<organism evidence="14">
    <name type="scientific">Mizugakiibacter sediminis</name>
    <dbReference type="NCBI Taxonomy" id="1475481"/>
    <lineage>
        <taxon>Bacteria</taxon>
        <taxon>Pseudomonadati</taxon>
        <taxon>Pseudomonadota</taxon>
        <taxon>Gammaproteobacteria</taxon>
        <taxon>Lysobacterales</taxon>
        <taxon>Rhodanobacteraceae</taxon>
        <taxon>Mizugakiibacter</taxon>
    </lineage>
</organism>
<comment type="function">
    <text evidence="7">Supplies octaprenyl diphosphate, the precursor for the side chain of the isoprenoid quinones ubiquinone and menaquinone.</text>
</comment>
<reference evidence="14" key="2">
    <citation type="submission" date="2015-08" db="EMBL/GenBank/DDBJ databases">
        <title>Complete DNA Sequence of Pseudomonas syringae pv. actinidiae, the Causal Agent of Kiwifruit Canker Disease.</title>
        <authorList>
            <person name="Rikkerink E.H.A."/>
            <person name="Fineran P.C."/>
        </authorList>
    </citation>
    <scope>NUCLEOTIDE SEQUENCE</scope>
    <source>
        <strain evidence="14">SkMP5</strain>
    </source>
</reference>
<reference evidence="13" key="1">
    <citation type="submission" date="2015-03" db="EMBL/GenBank/DDBJ databases">
        <title>Draft genome sequence of Mizugakiibacter sediminis skMP5.</title>
        <authorList>
            <person name="Watanabe T."/>
            <person name="Kojima H."/>
            <person name="Fukui M."/>
        </authorList>
    </citation>
    <scope>NUCLEOTIDE SEQUENCE</scope>
    <source>
        <strain evidence="13">SkMP5</strain>
    </source>
</reference>
<sequence length="334" mass="35552">MSLPAADAVASPRDFAAVRALAAADMARVDALIRARLASDVVLINQIAEHIIGGGGKRLRPMLHVLAARAAGYEGAQHVQLAAVIEFIHTATLLHDDVVDASDLRRGRKTANALWGNAASVLVGDFLYSRSFQLMVELDRMRVMRILADTTNAIAEGEVLQLLNIGNPDTDEAAYLRVIERKTAVLFAAATELGAVLGGLPEAQAQALRRYGMELGYAFQIADDLLDYVSDAQTLGKNIGDDLAEGKPTLPLIYALETARADEAAALRRAIESGGLESLDRIVAAIRDSGALQRTRARAQQHADAACAALAAIPPSPWREALATLAGYAVERTS</sequence>
<protein>
    <recommendedName>
        <fullName evidence="9">Octaprenyl diphosphate synthase</fullName>
        <ecNumber evidence="8">2.5.1.90</ecNumber>
    </recommendedName>
    <alternativeName>
        <fullName evidence="11">All-trans-octaprenyl-diphosphate synthase</fullName>
    </alternativeName>
    <alternativeName>
        <fullName evidence="10">Octaprenyl pyrophosphate synthase</fullName>
    </alternativeName>
</protein>
<dbReference type="Gene3D" id="1.10.600.10">
    <property type="entry name" value="Farnesyl Diphosphate Synthase"/>
    <property type="match status" value="1"/>
</dbReference>
<dbReference type="EC" id="2.5.1.90" evidence="8"/>
<accession>A0A0K8QR08</accession>